<accession>A0A4R1Y475</accession>
<sequence length="264" mass="29586">MIKSKFRNVLFLSGISLSISGCATYNLMENSETKVSMKEKIVLQDQIIAIGRASKPIENFENALVLAGKNNSYLVQPINDEKNPADIFQLMYSQLDLNAVYLIPGYRAPGYSTGEDLLGPKATPSQININLDKIDKTSQAANYYFDIYYIKLSNQVSQSDKKKVLDFGFECANYDLNGKNYLSCKRQINTMITLANQAKNINHIDYKLKTPINIKYSTYTESKNYSRQLFKVFMPVTVVFDIVTSPIQGSLFLLVSAMGTPGGL</sequence>
<evidence type="ECO:0000313" key="1">
    <source>
        <dbReference type="EMBL" id="TCM69755.1"/>
    </source>
</evidence>
<comment type="caution">
    <text evidence="1">The sequence shown here is derived from an EMBL/GenBank/DDBJ whole genome shotgun (WGS) entry which is preliminary data.</text>
</comment>
<protein>
    <recommendedName>
        <fullName evidence="3">Lipoprotein</fullName>
    </recommendedName>
</protein>
<dbReference type="AlphaFoldDB" id="A0A4R1Y475"/>
<dbReference type="EMBL" id="SLVJ01000002">
    <property type="protein sequence ID" value="TCM69755.1"/>
    <property type="molecule type" value="Genomic_DNA"/>
</dbReference>
<evidence type="ECO:0000313" key="2">
    <source>
        <dbReference type="Proteomes" id="UP000294963"/>
    </source>
</evidence>
<keyword evidence="2" id="KW-1185">Reference proteome</keyword>
<reference evidence="1 2" key="1">
    <citation type="submission" date="2019-03" db="EMBL/GenBank/DDBJ databases">
        <title>Genomic analyses of the natural microbiome of Caenorhabditis elegans.</title>
        <authorList>
            <person name="Samuel B."/>
        </authorList>
    </citation>
    <scope>NUCLEOTIDE SEQUENCE [LARGE SCALE GENOMIC DNA]</scope>
    <source>
        <strain evidence="1 2">JUb89</strain>
    </source>
</reference>
<dbReference type="Proteomes" id="UP000294963">
    <property type="component" value="Unassembled WGS sequence"/>
</dbReference>
<gene>
    <name evidence="1" type="ORF">EC844_10214</name>
</gene>
<dbReference type="PROSITE" id="PS51257">
    <property type="entry name" value="PROKAR_LIPOPROTEIN"/>
    <property type="match status" value="1"/>
</dbReference>
<organism evidence="1 2">
    <name type="scientific">Acinetobacter calcoaceticus</name>
    <dbReference type="NCBI Taxonomy" id="471"/>
    <lineage>
        <taxon>Bacteria</taxon>
        <taxon>Pseudomonadati</taxon>
        <taxon>Pseudomonadota</taxon>
        <taxon>Gammaproteobacteria</taxon>
        <taxon>Moraxellales</taxon>
        <taxon>Moraxellaceae</taxon>
        <taxon>Acinetobacter</taxon>
        <taxon>Acinetobacter calcoaceticus/baumannii complex</taxon>
    </lineage>
</organism>
<name>A0A4R1Y475_ACICA</name>
<evidence type="ECO:0008006" key="3">
    <source>
        <dbReference type="Google" id="ProtNLM"/>
    </source>
</evidence>
<proteinExistence type="predicted"/>